<dbReference type="EMBL" id="WTKP01000004">
    <property type="protein sequence ID" value="MWJ27886.1"/>
    <property type="molecule type" value="Genomic_DNA"/>
</dbReference>
<dbReference type="AlphaFoldDB" id="A0A7X3KR15"/>
<keyword evidence="1" id="KW-0732">Signal</keyword>
<dbReference type="Proteomes" id="UP000437638">
    <property type="component" value="Unassembled WGS sequence"/>
</dbReference>
<proteinExistence type="predicted"/>
<protein>
    <submittedName>
        <fullName evidence="2">Acyloxyacyl hydrolase</fullName>
    </submittedName>
</protein>
<gene>
    <name evidence="2" type="ORF">GPM19_06650</name>
</gene>
<name>A0A7X3KR15_9GAMM</name>
<evidence type="ECO:0000256" key="1">
    <source>
        <dbReference type="SAM" id="SignalP"/>
    </source>
</evidence>
<keyword evidence="3" id="KW-1185">Reference proteome</keyword>
<feature type="chain" id="PRO_5031467864" evidence="1">
    <location>
        <begin position="25"/>
        <end position="165"/>
    </location>
</feature>
<accession>A0A7X3KR15</accession>
<organism evidence="2 3">
    <name type="scientific">Vreelandella zhuhanensis</name>
    <dbReference type="NCBI Taxonomy" id="2684210"/>
    <lineage>
        <taxon>Bacteria</taxon>
        <taxon>Pseudomonadati</taxon>
        <taxon>Pseudomonadota</taxon>
        <taxon>Gammaproteobacteria</taxon>
        <taxon>Oceanospirillales</taxon>
        <taxon>Halomonadaceae</taxon>
        <taxon>Vreelandella</taxon>
    </lineage>
</organism>
<dbReference type="GO" id="GO:0016787">
    <property type="term" value="F:hydrolase activity"/>
    <property type="evidence" value="ECO:0007669"/>
    <property type="project" value="UniProtKB-KW"/>
</dbReference>
<sequence length="165" mass="18162">MFRKLTLWLVTTLSMLLGSHSVMADISIAAGVTSESTASLHIEADRLFSLERWHPQLDLRLSTGLLLLPGDDERDNAAWLLTPALRYTFSGKSQVFVEGGIGAAVFLNTRMESRQLSTAFQFQDRLAVGMPAGNGELALSLSHYSNAGIKKPNDGFEMVTLGYRW</sequence>
<dbReference type="InterPro" id="IPR018550">
    <property type="entry name" value="Lipid-A_deacylase-rel"/>
</dbReference>
<feature type="signal peptide" evidence="1">
    <location>
        <begin position="1"/>
        <end position="24"/>
    </location>
</feature>
<keyword evidence="2" id="KW-0378">Hydrolase</keyword>
<comment type="caution">
    <text evidence="2">The sequence shown here is derived from an EMBL/GenBank/DDBJ whole genome shotgun (WGS) entry which is preliminary data.</text>
</comment>
<evidence type="ECO:0000313" key="3">
    <source>
        <dbReference type="Proteomes" id="UP000437638"/>
    </source>
</evidence>
<dbReference type="RefSeq" id="WP_160418162.1">
    <property type="nucleotide sequence ID" value="NZ_WTKP01000004.1"/>
</dbReference>
<dbReference type="Gene3D" id="2.40.160.20">
    <property type="match status" value="1"/>
</dbReference>
<dbReference type="Pfam" id="PF09411">
    <property type="entry name" value="PagL"/>
    <property type="match status" value="1"/>
</dbReference>
<evidence type="ECO:0000313" key="2">
    <source>
        <dbReference type="EMBL" id="MWJ27886.1"/>
    </source>
</evidence>
<reference evidence="2 3" key="1">
    <citation type="submission" date="2019-12" db="EMBL/GenBank/DDBJ databases">
        <title>Halomonas rutogse sp. nov. isolated from two lakes on Tibetan Plateau.</title>
        <authorList>
            <person name="Gao P."/>
        </authorList>
    </citation>
    <scope>NUCLEOTIDE SEQUENCE [LARGE SCALE GENOMIC DNA]</scope>
    <source>
        <strain evidence="2 3">ZH2S</strain>
    </source>
</reference>